<dbReference type="EMBL" id="OC985975">
    <property type="protein sequence ID" value="CAG4642630.1"/>
    <property type="molecule type" value="Genomic_DNA"/>
</dbReference>
<proteinExistence type="inferred from homology"/>
<gene>
    <name evidence="6" type="primary">EOG090X091L</name>
</gene>
<dbReference type="InterPro" id="IPR008979">
    <property type="entry name" value="Galactose-bd-like_sf"/>
</dbReference>
<dbReference type="PANTHER" id="PTHR13194">
    <property type="entry name" value="COMPLEX I INTERMEDIATE-ASSOCIATED PROTEIN 30"/>
    <property type="match status" value="1"/>
</dbReference>
<evidence type="ECO:0000256" key="3">
    <source>
        <dbReference type="ARBA" id="ARBA00023128"/>
    </source>
</evidence>
<dbReference type="AlphaFoldDB" id="A0A9N6WS60"/>
<evidence type="ECO:0000256" key="4">
    <source>
        <dbReference type="ARBA" id="ARBA00023186"/>
    </source>
</evidence>
<evidence type="ECO:0000256" key="1">
    <source>
        <dbReference type="ARBA" id="ARBA00004173"/>
    </source>
</evidence>
<reference evidence="6" key="1">
    <citation type="submission" date="2021-04" db="EMBL/GenBank/DDBJ databases">
        <authorList>
            <person name="Cornetti L."/>
        </authorList>
    </citation>
    <scope>NUCLEOTIDE SEQUENCE</scope>
</reference>
<dbReference type="GO" id="GO:0006120">
    <property type="term" value="P:mitochondrial electron transport, NADH to ubiquinone"/>
    <property type="evidence" value="ECO:0007669"/>
    <property type="project" value="TreeGrafter"/>
</dbReference>
<dbReference type="GO" id="GO:0032981">
    <property type="term" value="P:mitochondrial respiratory chain complex I assembly"/>
    <property type="evidence" value="ECO:0007669"/>
    <property type="project" value="TreeGrafter"/>
</dbReference>
<dbReference type="SUPFAM" id="SSF49785">
    <property type="entry name" value="Galactose-binding domain-like"/>
    <property type="match status" value="1"/>
</dbReference>
<evidence type="ECO:0000313" key="6">
    <source>
        <dbReference type="EMBL" id="CAG4642630.1"/>
    </source>
</evidence>
<dbReference type="GO" id="GO:0051082">
    <property type="term" value="F:unfolded protein binding"/>
    <property type="evidence" value="ECO:0007669"/>
    <property type="project" value="TreeGrafter"/>
</dbReference>
<evidence type="ECO:0000256" key="2">
    <source>
        <dbReference type="ARBA" id="ARBA00007884"/>
    </source>
</evidence>
<dbReference type="PANTHER" id="PTHR13194:SF18">
    <property type="entry name" value="COMPLEX I INTERMEDIATE-ASSOCIATED PROTEIN 30, MITOCHONDRIAL"/>
    <property type="match status" value="1"/>
</dbReference>
<keyword evidence="4" id="KW-0143">Chaperone</keyword>
<sequence length="302" mass="34558">MLRVLRITSTQFPNYNVYCSTQANLIRNLHSSSKNDGLFHEFDRKSGYQKEDIRPGKEKVREGLKELKGEIKLWSDEWKDRFMMDPILGMPIPGEVDAQWSFDPKSDLSEWVVTSDHDNNEGHSSCSLTISPTGKALFSGNLSTQLVKDGKVKRAGYCNMKSIPPAKSFKRETYYDWSSYTHLVLRVRGDGRSYMLNIGSAGYFDVTWNDMYNYMLFTRGGPHWQISRIPFSKFFLTSKGRIQDKQSPLPLTRVSNLGITAADKNNGPFRLEIDYIGLECDPSHTEVTAYETYKVPAFYAGY</sequence>
<name>A0A9N6WS60_9CRUS</name>
<comment type="similarity">
    <text evidence="2">Belongs to the CIA30 family.</text>
</comment>
<dbReference type="InterPro" id="IPR013857">
    <property type="entry name" value="NADH-UbQ_OxRdtase-assoc_prot30"/>
</dbReference>
<feature type="domain" description="NADH:ubiquinone oxidoreductase intermediate-associated protein 30" evidence="5">
    <location>
        <begin position="100"/>
        <end position="273"/>
    </location>
</feature>
<evidence type="ECO:0000259" key="5">
    <source>
        <dbReference type="Pfam" id="PF08547"/>
    </source>
</evidence>
<organism evidence="6">
    <name type="scientific">Evadne anonyx</name>
    <dbReference type="NCBI Taxonomy" id="141404"/>
    <lineage>
        <taxon>Eukaryota</taxon>
        <taxon>Metazoa</taxon>
        <taxon>Ecdysozoa</taxon>
        <taxon>Arthropoda</taxon>
        <taxon>Crustacea</taxon>
        <taxon>Branchiopoda</taxon>
        <taxon>Diplostraca</taxon>
        <taxon>Cladocera</taxon>
        <taxon>Onychopoda</taxon>
        <taxon>Podonidae</taxon>
        <taxon>Evadne</taxon>
    </lineage>
</organism>
<dbReference type="Pfam" id="PF08547">
    <property type="entry name" value="CIA30"/>
    <property type="match status" value="1"/>
</dbReference>
<dbReference type="GO" id="GO:0005739">
    <property type="term" value="C:mitochondrion"/>
    <property type="evidence" value="ECO:0007669"/>
    <property type="project" value="UniProtKB-SubCell"/>
</dbReference>
<dbReference type="InterPro" id="IPR039131">
    <property type="entry name" value="NDUFAF1"/>
</dbReference>
<keyword evidence="3" id="KW-0496">Mitochondrion</keyword>
<accession>A0A9N6WS60</accession>
<protein>
    <submittedName>
        <fullName evidence="6">EOG090X091L</fullName>
    </submittedName>
</protein>
<comment type="subcellular location">
    <subcellularLocation>
        <location evidence="1">Mitochondrion</location>
    </subcellularLocation>
</comment>